<dbReference type="GO" id="GO:0004252">
    <property type="term" value="F:serine-type endopeptidase activity"/>
    <property type="evidence" value="ECO:0007669"/>
    <property type="project" value="InterPro"/>
</dbReference>
<accession>A0AB33TDR3</accession>
<protein>
    <submittedName>
        <fullName evidence="3">Endopeptidase</fullName>
    </submittedName>
</protein>
<reference evidence="3 4" key="1">
    <citation type="submission" date="2015-03" db="EMBL/GenBank/DDBJ databases">
        <authorList>
            <consortium name="Pathogen Informatics"/>
            <person name="Murphy D."/>
        </authorList>
    </citation>
    <scope>NUCLEOTIDE SEQUENCE [LARGE SCALE GENOMIC DNA]</scope>
    <source>
        <strain evidence="3 4">PAP036</strain>
    </source>
</reference>
<dbReference type="InterPro" id="IPR001254">
    <property type="entry name" value="Trypsin_dom"/>
</dbReference>
<gene>
    <name evidence="3" type="ORF">ERS075527_05504</name>
</gene>
<sequence>MKTIGAVAVTAALMLAAAPSASANTEIPVAYALAPGVGLAIYKPDGVPVDGCTAGFLAHDNTGQQVMLSAGHCNHGGEVDVHYSGTGGGYENIGTFSKAVSEPHGPDAEGADIGLVKLNGSVPSDPRIIGLRPVTGLTSQVTVGDVLCHFGYVSALEQIAPKCGPVTDVTPTKIVFTAPAIGGDSGGPVYKRNADGSATAVGITIRGDKEGTVGELVEPWIRKWGLTLDGAQSGPGITTSGYPR</sequence>
<evidence type="ECO:0000256" key="1">
    <source>
        <dbReference type="SAM" id="SignalP"/>
    </source>
</evidence>
<evidence type="ECO:0000313" key="3">
    <source>
        <dbReference type="EMBL" id="CPT71655.1"/>
    </source>
</evidence>
<evidence type="ECO:0000313" key="4">
    <source>
        <dbReference type="Proteomes" id="UP000038487"/>
    </source>
</evidence>
<dbReference type="AlphaFoldDB" id="A0AB33TDR3"/>
<evidence type="ECO:0000259" key="2">
    <source>
        <dbReference type="Pfam" id="PF00089"/>
    </source>
</evidence>
<dbReference type="Gene3D" id="2.40.10.10">
    <property type="entry name" value="Trypsin-like serine proteases"/>
    <property type="match status" value="2"/>
</dbReference>
<feature type="signal peptide" evidence="1">
    <location>
        <begin position="1"/>
        <end position="23"/>
    </location>
</feature>
<dbReference type="InterPro" id="IPR018114">
    <property type="entry name" value="TRYPSIN_HIS"/>
</dbReference>
<feature type="domain" description="Peptidase S1" evidence="2">
    <location>
        <begin position="63"/>
        <end position="211"/>
    </location>
</feature>
<dbReference type="GO" id="GO:0006508">
    <property type="term" value="P:proteolysis"/>
    <property type="evidence" value="ECO:0007669"/>
    <property type="project" value="InterPro"/>
</dbReference>
<organism evidence="3 4">
    <name type="scientific">Mycobacteroides abscessus</name>
    <dbReference type="NCBI Taxonomy" id="36809"/>
    <lineage>
        <taxon>Bacteria</taxon>
        <taxon>Bacillati</taxon>
        <taxon>Actinomycetota</taxon>
        <taxon>Actinomycetes</taxon>
        <taxon>Mycobacteriales</taxon>
        <taxon>Mycobacteriaceae</taxon>
        <taxon>Mycobacteroides</taxon>
    </lineage>
</organism>
<proteinExistence type="predicted"/>
<keyword evidence="1" id="KW-0732">Signal</keyword>
<dbReference type="SUPFAM" id="SSF50494">
    <property type="entry name" value="Trypsin-like serine proteases"/>
    <property type="match status" value="1"/>
</dbReference>
<dbReference type="InterPro" id="IPR043504">
    <property type="entry name" value="Peptidase_S1_PA_chymotrypsin"/>
</dbReference>
<feature type="chain" id="PRO_5044336477" evidence="1">
    <location>
        <begin position="24"/>
        <end position="244"/>
    </location>
</feature>
<comment type="caution">
    <text evidence="3">The sequence shown here is derived from an EMBL/GenBank/DDBJ whole genome shotgun (WGS) entry which is preliminary data.</text>
</comment>
<name>A0AB33TDR3_9MYCO</name>
<dbReference type="EMBL" id="CSUW01000025">
    <property type="protein sequence ID" value="CPT71655.1"/>
    <property type="molecule type" value="Genomic_DNA"/>
</dbReference>
<dbReference type="Pfam" id="PF00089">
    <property type="entry name" value="Trypsin"/>
    <property type="match status" value="1"/>
</dbReference>
<dbReference type="PROSITE" id="PS00134">
    <property type="entry name" value="TRYPSIN_HIS"/>
    <property type="match status" value="1"/>
</dbReference>
<dbReference type="RefSeq" id="WP_005088200.1">
    <property type="nucleotide sequence ID" value="NZ_CSUW01000025.1"/>
</dbReference>
<dbReference type="Proteomes" id="UP000038487">
    <property type="component" value="Unassembled WGS sequence"/>
</dbReference>
<dbReference type="InterPro" id="IPR009003">
    <property type="entry name" value="Peptidase_S1_PA"/>
</dbReference>